<evidence type="ECO:0000256" key="4">
    <source>
        <dbReference type="SAM" id="SignalP"/>
    </source>
</evidence>
<keyword evidence="2" id="KW-0813">Transport</keyword>
<dbReference type="PANTHER" id="PTHR30085">
    <property type="entry name" value="AMINO ACID ABC TRANSPORTER PERMEASE"/>
    <property type="match status" value="1"/>
</dbReference>
<reference evidence="7" key="1">
    <citation type="journal article" date="2019" name="Int. J. Syst. Evol. Microbiol.">
        <title>The Global Catalogue of Microorganisms (GCM) 10K type strain sequencing project: providing services to taxonomists for standard genome sequencing and annotation.</title>
        <authorList>
            <consortium name="The Broad Institute Genomics Platform"/>
            <consortium name="The Broad Institute Genome Sequencing Center for Infectious Disease"/>
            <person name="Wu L."/>
            <person name="Ma J."/>
        </authorList>
    </citation>
    <scope>NUCLEOTIDE SEQUENCE [LARGE SCALE GENOMIC DNA]</scope>
    <source>
        <strain evidence="7">JCM 4855</strain>
    </source>
</reference>
<evidence type="ECO:0000259" key="5">
    <source>
        <dbReference type="SMART" id="SM00062"/>
    </source>
</evidence>
<dbReference type="Pfam" id="PF00497">
    <property type="entry name" value="SBP_bac_3"/>
    <property type="match status" value="1"/>
</dbReference>
<evidence type="ECO:0000313" key="6">
    <source>
        <dbReference type="EMBL" id="MFC7016179.1"/>
    </source>
</evidence>
<dbReference type="PANTHER" id="PTHR30085:SF6">
    <property type="entry name" value="ABC TRANSPORTER GLUTAMINE-BINDING PROTEIN GLNH"/>
    <property type="match status" value="1"/>
</dbReference>
<dbReference type="InterPro" id="IPR001638">
    <property type="entry name" value="Solute-binding_3/MltF_N"/>
</dbReference>
<organism evidence="6 7">
    <name type="scientific">Streptomyces viridiviolaceus</name>
    <dbReference type="NCBI Taxonomy" id="68282"/>
    <lineage>
        <taxon>Bacteria</taxon>
        <taxon>Bacillati</taxon>
        <taxon>Actinomycetota</taxon>
        <taxon>Actinomycetes</taxon>
        <taxon>Kitasatosporales</taxon>
        <taxon>Streptomycetaceae</taxon>
        <taxon>Streptomyces</taxon>
    </lineage>
</organism>
<evidence type="ECO:0000256" key="3">
    <source>
        <dbReference type="ARBA" id="ARBA00022729"/>
    </source>
</evidence>
<feature type="chain" id="PRO_5047422285" evidence="4">
    <location>
        <begin position="23"/>
        <end position="316"/>
    </location>
</feature>
<dbReference type="SUPFAM" id="SSF53850">
    <property type="entry name" value="Periplasmic binding protein-like II"/>
    <property type="match status" value="1"/>
</dbReference>
<evidence type="ECO:0000313" key="7">
    <source>
        <dbReference type="Proteomes" id="UP001596409"/>
    </source>
</evidence>
<dbReference type="RefSeq" id="WP_189879053.1">
    <property type="nucleotide sequence ID" value="NZ_BMWA01000031.1"/>
</dbReference>
<evidence type="ECO:0000256" key="2">
    <source>
        <dbReference type="ARBA" id="ARBA00022448"/>
    </source>
</evidence>
<name>A0ABW2E861_9ACTN</name>
<dbReference type="InterPro" id="IPR051455">
    <property type="entry name" value="Bact_solute-bind_prot3"/>
</dbReference>
<gene>
    <name evidence="6" type="ORF">ACFQMH_31705</name>
</gene>
<protein>
    <submittedName>
        <fullName evidence="6">Glutamate ABC transporter substrate-binding protein</fullName>
    </submittedName>
</protein>
<dbReference type="SMART" id="SM00062">
    <property type="entry name" value="PBPb"/>
    <property type="match status" value="1"/>
</dbReference>
<sequence length="316" mass="33539">MNSTVRTRRRTAPLTGAVTALATLLLTSACSGSSTSVPGAPVAAGKKAKTGVVDQLIDKEQPADASLMPPGSTAAEIRKNGTLVVGGTQTAALFSQLDPTTGKVEGFDAAMSRLLAKYIIGEPRTKLVNVTAATREALLKNHSVDAVFATYTITPERSEVVNFAGPYYVDGLGIQVRDDEKDIKALDDLKGRTVTTQSGSTAAQFIKERVPSAKIQLFDTNTECLQALRQGRADAYVLDQGVLAGNASTHQDVKVLSETFGEQPYGIGLPLDRPDFKEFVNDWLKKIEQDGTWAAVWKNTVGTQVPGPVPSPPPVG</sequence>
<feature type="signal peptide" evidence="4">
    <location>
        <begin position="1"/>
        <end position="22"/>
    </location>
</feature>
<comment type="similarity">
    <text evidence="1">Belongs to the bacterial solute-binding protein 3 family.</text>
</comment>
<evidence type="ECO:0000256" key="1">
    <source>
        <dbReference type="ARBA" id="ARBA00010333"/>
    </source>
</evidence>
<accession>A0ABW2E861</accession>
<dbReference type="Gene3D" id="3.40.190.10">
    <property type="entry name" value="Periplasmic binding protein-like II"/>
    <property type="match status" value="2"/>
</dbReference>
<dbReference type="CDD" id="cd13690">
    <property type="entry name" value="PBP2_GluB"/>
    <property type="match status" value="1"/>
</dbReference>
<dbReference type="Proteomes" id="UP001596409">
    <property type="component" value="Unassembled WGS sequence"/>
</dbReference>
<dbReference type="EMBL" id="JBHSYM010000075">
    <property type="protein sequence ID" value="MFC7016179.1"/>
    <property type="molecule type" value="Genomic_DNA"/>
</dbReference>
<keyword evidence="7" id="KW-1185">Reference proteome</keyword>
<comment type="caution">
    <text evidence="6">The sequence shown here is derived from an EMBL/GenBank/DDBJ whole genome shotgun (WGS) entry which is preliminary data.</text>
</comment>
<keyword evidence="3 4" id="KW-0732">Signal</keyword>
<proteinExistence type="inferred from homology"/>
<feature type="domain" description="Solute-binding protein family 3/N-terminal" evidence="5">
    <location>
        <begin position="82"/>
        <end position="304"/>
    </location>
</feature>
<dbReference type="PROSITE" id="PS51257">
    <property type="entry name" value="PROKAR_LIPOPROTEIN"/>
    <property type="match status" value="1"/>
</dbReference>